<dbReference type="Gene3D" id="3.10.450.50">
    <property type="match status" value="1"/>
</dbReference>
<protein>
    <submittedName>
        <fullName evidence="2">SnoaL-like domain-containing protein</fullName>
    </submittedName>
</protein>
<dbReference type="Pfam" id="PF12680">
    <property type="entry name" value="SnoaL_2"/>
    <property type="match status" value="1"/>
</dbReference>
<dbReference type="AlphaFoldDB" id="A0A1G8N4L2"/>
<proteinExistence type="predicted"/>
<accession>A0A1G8N4L2</accession>
<dbReference type="InterPro" id="IPR037401">
    <property type="entry name" value="SnoaL-like"/>
</dbReference>
<name>A0A1G8N4L2_9BURK</name>
<sequence length="130" mass="14799">MTSTVEITSQVVREFWRLMATNDFHAATSVMADDFILEWPQSNERIRGPRNFALLNTAYPAHGPWTFTINRLVCGEQEAVSDVSITDGVQVARAISFFTVTDGKIARAVEFWPEPYEAPFDRREFVEPLV</sequence>
<evidence type="ECO:0000313" key="3">
    <source>
        <dbReference type="Proteomes" id="UP000199706"/>
    </source>
</evidence>
<dbReference type="EMBL" id="FNCJ01000033">
    <property type="protein sequence ID" value="SDI75241.1"/>
    <property type="molecule type" value="Genomic_DNA"/>
</dbReference>
<feature type="domain" description="SnoaL-like" evidence="1">
    <location>
        <begin position="12"/>
        <end position="107"/>
    </location>
</feature>
<dbReference type="RefSeq" id="WP_090695707.1">
    <property type="nucleotide sequence ID" value="NZ_CADERL010000015.1"/>
</dbReference>
<dbReference type="OrthoDB" id="117872at2"/>
<gene>
    <name evidence="2" type="ORF">SAMN05216466_13318</name>
</gene>
<evidence type="ECO:0000313" key="2">
    <source>
        <dbReference type="EMBL" id="SDI75241.1"/>
    </source>
</evidence>
<dbReference type="InterPro" id="IPR032710">
    <property type="entry name" value="NTF2-like_dom_sf"/>
</dbReference>
<organism evidence="2 3">
    <name type="scientific">Paraburkholderia phenazinium</name>
    <dbReference type="NCBI Taxonomy" id="60549"/>
    <lineage>
        <taxon>Bacteria</taxon>
        <taxon>Pseudomonadati</taxon>
        <taxon>Pseudomonadota</taxon>
        <taxon>Betaproteobacteria</taxon>
        <taxon>Burkholderiales</taxon>
        <taxon>Burkholderiaceae</taxon>
        <taxon>Paraburkholderia</taxon>
    </lineage>
</organism>
<dbReference type="Proteomes" id="UP000199706">
    <property type="component" value="Unassembled WGS sequence"/>
</dbReference>
<reference evidence="2 3" key="1">
    <citation type="submission" date="2016-10" db="EMBL/GenBank/DDBJ databases">
        <authorList>
            <person name="de Groot N.N."/>
        </authorList>
    </citation>
    <scope>NUCLEOTIDE SEQUENCE [LARGE SCALE GENOMIC DNA]</scope>
    <source>
        <strain evidence="2 3">LMG 2247</strain>
    </source>
</reference>
<evidence type="ECO:0000259" key="1">
    <source>
        <dbReference type="Pfam" id="PF12680"/>
    </source>
</evidence>
<dbReference type="SUPFAM" id="SSF54427">
    <property type="entry name" value="NTF2-like"/>
    <property type="match status" value="1"/>
</dbReference>